<dbReference type="SUPFAM" id="SSF53448">
    <property type="entry name" value="Nucleotide-diphospho-sugar transferases"/>
    <property type="match status" value="1"/>
</dbReference>
<keyword evidence="19" id="KW-1133">Transmembrane helix</keyword>
<protein>
    <recommendedName>
        <fullName evidence="4">Pre-mRNA-splicing factor SLT11</fullName>
    </recommendedName>
    <alternativeName>
        <fullName evidence="15">Pre-mRNA-splicing factor slt11</fullName>
    </alternativeName>
</protein>
<proteinExistence type="inferred from homology"/>
<evidence type="ECO:0000259" key="21">
    <source>
        <dbReference type="PROSITE" id="PS50103"/>
    </source>
</evidence>
<dbReference type="InterPro" id="IPR000504">
    <property type="entry name" value="RRM_dom"/>
</dbReference>
<keyword evidence="23" id="KW-1185">Reference proteome</keyword>
<dbReference type="InterPro" id="IPR036855">
    <property type="entry name" value="Znf_CCCH_sf"/>
</dbReference>
<evidence type="ECO:0000256" key="5">
    <source>
        <dbReference type="ARBA" id="ARBA00022664"/>
    </source>
</evidence>
<dbReference type="SMART" id="SM00356">
    <property type="entry name" value="ZnF_C3H1"/>
    <property type="match status" value="1"/>
</dbReference>
<evidence type="ECO:0000256" key="7">
    <source>
        <dbReference type="ARBA" id="ARBA00022723"/>
    </source>
</evidence>
<dbReference type="Pfam" id="PF21369">
    <property type="entry name" value="STL11_N"/>
    <property type="match status" value="1"/>
</dbReference>
<dbReference type="Gene3D" id="3.30.70.330">
    <property type="match status" value="1"/>
</dbReference>
<keyword evidence="12" id="KW-0508">mRNA splicing</keyword>
<organism evidence="22 23">
    <name type="scientific">Mucor saturninus</name>
    <dbReference type="NCBI Taxonomy" id="64648"/>
    <lineage>
        <taxon>Eukaryota</taxon>
        <taxon>Fungi</taxon>
        <taxon>Fungi incertae sedis</taxon>
        <taxon>Mucoromycota</taxon>
        <taxon>Mucoromycotina</taxon>
        <taxon>Mucoromycetes</taxon>
        <taxon>Mucorales</taxon>
        <taxon>Mucorineae</taxon>
        <taxon>Mucoraceae</taxon>
        <taxon>Mucor</taxon>
    </lineage>
</organism>
<feature type="zinc finger region" description="C3H1-type" evidence="17">
    <location>
        <begin position="155"/>
        <end position="182"/>
    </location>
</feature>
<evidence type="ECO:0000256" key="17">
    <source>
        <dbReference type="PROSITE-ProRule" id="PRU00723"/>
    </source>
</evidence>
<dbReference type="Pfam" id="PF01793">
    <property type="entry name" value="Glyco_transf_15"/>
    <property type="match status" value="1"/>
</dbReference>
<dbReference type="GO" id="GO:0000026">
    <property type="term" value="F:alpha-1,2-mannosyltransferase activity"/>
    <property type="evidence" value="ECO:0007669"/>
    <property type="project" value="TreeGrafter"/>
</dbReference>
<keyword evidence="11 16" id="KW-0694">RNA-binding</keyword>
<evidence type="ECO:0000256" key="10">
    <source>
        <dbReference type="ARBA" id="ARBA00022833"/>
    </source>
</evidence>
<dbReference type="InterPro" id="IPR000571">
    <property type="entry name" value="Znf_CCCH"/>
</dbReference>
<dbReference type="InterPro" id="IPR029044">
    <property type="entry name" value="Nucleotide-diphossugar_trans"/>
</dbReference>
<dbReference type="Gene3D" id="3.90.550.10">
    <property type="entry name" value="Spore Coat Polysaccharide Biosynthesis Protein SpsA, Chain A"/>
    <property type="match status" value="1"/>
</dbReference>
<accession>A0A8H7QZ69</accession>
<dbReference type="GO" id="GO:0008380">
    <property type="term" value="P:RNA splicing"/>
    <property type="evidence" value="ECO:0007669"/>
    <property type="project" value="UniProtKB-KW"/>
</dbReference>
<dbReference type="GO" id="GO:0006487">
    <property type="term" value="P:protein N-linked glycosylation"/>
    <property type="evidence" value="ECO:0007669"/>
    <property type="project" value="TreeGrafter"/>
</dbReference>
<evidence type="ECO:0000256" key="16">
    <source>
        <dbReference type="PROSITE-ProRule" id="PRU00176"/>
    </source>
</evidence>
<evidence type="ECO:0000256" key="3">
    <source>
        <dbReference type="ARBA" id="ARBA00007781"/>
    </source>
</evidence>
<evidence type="ECO:0000256" key="13">
    <source>
        <dbReference type="ARBA" id="ARBA00023242"/>
    </source>
</evidence>
<dbReference type="InterPro" id="IPR032297">
    <property type="entry name" value="Torus"/>
</dbReference>
<dbReference type="GO" id="GO:0016020">
    <property type="term" value="C:membrane"/>
    <property type="evidence" value="ECO:0007669"/>
    <property type="project" value="InterPro"/>
</dbReference>
<dbReference type="GO" id="GO:0000032">
    <property type="term" value="P:cell wall mannoprotein biosynthetic process"/>
    <property type="evidence" value="ECO:0007669"/>
    <property type="project" value="TreeGrafter"/>
</dbReference>
<evidence type="ECO:0000256" key="19">
    <source>
        <dbReference type="SAM" id="Phobius"/>
    </source>
</evidence>
<dbReference type="GO" id="GO:0006397">
    <property type="term" value="P:mRNA processing"/>
    <property type="evidence" value="ECO:0007669"/>
    <property type="project" value="UniProtKB-KW"/>
</dbReference>
<evidence type="ECO:0000256" key="15">
    <source>
        <dbReference type="ARBA" id="ARBA00069020"/>
    </source>
</evidence>
<dbReference type="Gene3D" id="4.10.1000.10">
    <property type="entry name" value="Zinc finger, CCCH-type"/>
    <property type="match status" value="1"/>
</dbReference>
<dbReference type="OrthoDB" id="439943at2759"/>
<dbReference type="Proteomes" id="UP000603453">
    <property type="component" value="Unassembled WGS sequence"/>
</dbReference>
<dbReference type="InterPro" id="IPR012677">
    <property type="entry name" value="Nucleotide-bd_a/b_plait_sf"/>
</dbReference>
<keyword evidence="9 17" id="KW-0863">Zinc-finger</keyword>
<dbReference type="PANTHER" id="PTHR31121">
    <property type="entry name" value="ALPHA-1,2 MANNOSYLTRANSFERASE KTR1"/>
    <property type="match status" value="1"/>
</dbReference>
<dbReference type="SUPFAM" id="SSF54928">
    <property type="entry name" value="RNA-binding domain, RBD"/>
    <property type="match status" value="1"/>
</dbReference>
<dbReference type="InterPro" id="IPR048995">
    <property type="entry name" value="STL11/RBM22-like_N"/>
</dbReference>
<dbReference type="FunFam" id="4.10.1000.10:FF:000006">
    <property type="entry name" value="Putative pre-mrna-splicing factor rbm22"/>
    <property type="match status" value="1"/>
</dbReference>
<dbReference type="GO" id="GO:0005794">
    <property type="term" value="C:Golgi apparatus"/>
    <property type="evidence" value="ECO:0007669"/>
    <property type="project" value="TreeGrafter"/>
</dbReference>
<comment type="similarity">
    <text evidence="2">Belongs to the glycosyltransferase 15 family.</text>
</comment>
<dbReference type="PROSITE" id="PS50103">
    <property type="entry name" value="ZF_C3H1"/>
    <property type="match status" value="1"/>
</dbReference>
<dbReference type="PROSITE" id="PS50102">
    <property type="entry name" value="RRM"/>
    <property type="match status" value="1"/>
</dbReference>
<keyword evidence="8" id="KW-0747">Spliceosome</keyword>
<dbReference type="GO" id="GO:0006493">
    <property type="term" value="P:protein O-linked glycosylation"/>
    <property type="evidence" value="ECO:0007669"/>
    <property type="project" value="TreeGrafter"/>
</dbReference>
<keyword evidence="7 17" id="KW-0479">Metal-binding</keyword>
<evidence type="ECO:0000256" key="18">
    <source>
        <dbReference type="SAM" id="MobiDB-lite"/>
    </source>
</evidence>
<dbReference type="PANTHER" id="PTHR31121:SF6">
    <property type="entry name" value="ALPHA-1,2 MANNOSYLTRANSFERASE KTR1"/>
    <property type="match status" value="1"/>
</dbReference>
<evidence type="ECO:0000256" key="9">
    <source>
        <dbReference type="ARBA" id="ARBA00022771"/>
    </source>
</evidence>
<keyword evidence="5" id="KW-0507">mRNA processing</keyword>
<evidence type="ECO:0000313" key="23">
    <source>
        <dbReference type="Proteomes" id="UP000603453"/>
    </source>
</evidence>
<dbReference type="Pfam" id="PF00076">
    <property type="entry name" value="RRM_1"/>
    <property type="match status" value="1"/>
</dbReference>
<dbReference type="GO" id="GO:0003723">
    <property type="term" value="F:RNA binding"/>
    <property type="evidence" value="ECO:0007669"/>
    <property type="project" value="UniProtKB-UniRule"/>
</dbReference>
<keyword evidence="10 17" id="KW-0862">Zinc</keyword>
<evidence type="ECO:0000259" key="20">
    <source>
        <dbReference type="PROSITE" id="PS50102"/>
    </source>
</evidence>
<evidence type="ECO:0000256" key="6">
    <source>
        <dbReference type="ARBA" id="ARBA00022679"/>
    </source>
</evidence>
<comment type="subcellular location">
    <subcellularLocation>
        <location evidence="1">Nucleus</location>
    </subcellularLocation>
</comment>
<evidence type="ECO:0000256" key="11">
    <source>
        <dbReference type="ARBA" id="ARBA00022884"/>
    </source>
</evidence>
<dbReference type="InterPro" id="IPR002685">
    <property type="entry name" value="Glyco_trans_15"/>
</dbReference>
<dbReference type="GO" id="GO:0005681">
    <property type="term" value="C:spliceosomal complex"/>
    <property type="evidence" value="ECO:0007669"/>
    <property type="project" value="UniProtKB-KW"/>
</dbReference>
<evidence type="ECO:0000256" key="14">
    <source>
        <dbReference type="ARBA" id="ARBA00025609"/>
    </source>
</evidence>
<name>A0A8H7QZ69_9FUNG</name>
<evidence type="ECO:0000256" key="8">
    <source>
        <dbReference type="ARBA" id="ARBA00022728"/>
    </source>
</evidence>
<feature type="transmembrane region" description="Helical" evidence="19">
    <location>
        <begin position="358"/>
        <end position="377"/>
    </location>
</feature>
<feature type="region of interest" description="Disordered" evidence="18">
    <location>
        <begin position="303"/>
        <end position="337"/>
    </location>
</feature>
<evidence type="ECO:0000256" key="4">
    <source>
        <dbReference type="ARBA" id="ARBA00019060"/>
    </source>
</evidence>
<comment type="similarity">
    <text evidence="3">Belongs to the SLT11 family.</text>
</comment>
<comment type="function">
    <text evidence="14">Involved in pre-mRNA splicing. Facilitates the cooperative formation of U2/U6 helix II in association with stem II in the spliceosome. Binds to RNA.</text>
</comment>
<evidence type="ECO:0000256" key="1">
    <source>
        <dbReference type="ARBA" id="ARBA00004123"/>
    </source>
</evidence>
<reference evidence="22" key="1">
    <citation type="submission" date="2020-12" db="EMBL/GenBank/DDBJ databases">
        <title>Metabolic potential, ecology and presence of endohyphal bacteria is reflected in genomic diversity of Mucoromycotina.</title>
        <authorList>
            <person name="Muszewska A."/>
            <person name="Okrasinska A."/>
            <person name="Steczkiewicz K."/>
            <person name="Drgas O."/>
            <person name="Orlowska M."/>
            <person name="Perlinska-Lenart U."/>
            <person name="Aleksandrzak-Piekarczyk T."/>
            <person name="Szatraj K."/>
            <person name="Zielenkiewicz U."/>
            <person name="Pilsyk S."/>
            <person name="Malc E."/>
            <person name="Mieczkowski P."/>
            <person name="Kruszewska J.S."/>
            <person name="Biernat P."/>
            <person name="Pawlowska J."/>
        </authorList>
    </citation>
    <scope>NUCLEOTIDE SEQUENCE</scope>
    <source>
        <strain evidence="22">WA0000017839</strain>
    </source>
</reference>
<evidence type="ECO:0000313" key="22">
    <source>
        <dbReference type="EMBL" id="KAG2201431.1"/>
    </source>
</evidence>
<gene>
    <name evidence="22" type="ORF">INT47_001480</name>
</gene>
<feature type="domain" description="C3H1-type" evidence="21">
    <location>
        <begin position="155"/>
        <end position="182"/>
    </location>
</feature>
<feature type="domain" description="RRM" evidence="20">
    <location>
        <begin position="229"/>
        <end position="303"/>
    </location>
</feature>
<keyword evidence="19" id="KW-0472">Membrane</keyword>
<evidence type="ECO:0000256" key="2">
    <source>
        <dbReference type="ARBA" id="ARBA00007677"/>
    </source>
</evidence>
<dbReference type="FunFam" id="3.90.550.10:FF:000051">
    <property type="entry name" value="Alpha-1,2-mannosyltransferase (Ktr4)"/>
    <property type="match status" value="1"/>
</dbReference>
<dbReference type="FunFam" id="3.30.70.330:FF:000476">
    <property type="entry name" value="Zinc finger CCCH domain-containing protein 4"/>
    <property type="match status" value="1"/>
</dbReference>
<dbReference type="SUPFAM" id="SSF90229">
    <property type="entry name" value="CCCH zinc finger"/>
    <property type="match status" value="1"/>
</dbReference>
<dbReference type="EMBL" id="JAEPRD010000071">
    <property type="protein sequence ID" value="KAG2201431.1"/>
    <property type="molecule type" value="Genomic_DNA"/>
</dbReference>
<dbReference type="Pfam" id="PF16131">
    <property type="entry name" value="Torus"/>
    <property type="match status" value="1"/>
</dbReference>
<dbReference type="AlphaFoldDB" id="A0A8H7QZ69"/>
<dbReference type="SMART" id="SM00360">
    <property type="entry name" value="RRM"/>
    <property type="match status" value="1"/>
</dbReference>
<keyword evidence="19" id="KW-0812">Transmembrane</keyword>
<dbReference type="InterPro" id="IPR035979">
    <property type="entry name" value="RBD_domain_sf"/>
</dbReference>
<comment type="caution">
    <text evidence="22">The sequence shown here is derived from an EMBL/GenBank/DDBJ whole genome shotgun (WGS) entry which is preliminary data.</text>
</comment>
<keyword evidence="13" id="KW-0539">Nucleus</keyword>
<dbReference type="GO" id="GO:0008270">
    <property type="term" value="F:zinc ion binding"/>
    <property type="evidence" value="ECO:0007669"/>
    <property type="project" value="UniProtKB-KW"/>
</dbReference>
<evidence type="ECO:0000256" key="12">
    <source>
        <dbReference type="ARBA" id="ARBA00023187"/>
    </source>
</evidence>
<keyword evidence="6" id="KW-0808">Transferase</keyword>
<sequence length="724" mass="83396">MSLTKADANKQGWEDSEFPIVCETCLGENPYVRMTKQPFGKECKICQRPYTVFRWLPGTNMRYKKTEICQTCAKVKNVCQTCVLDLQYGLPVEVRDKALNLKSEAPSTDINRQYFAQNLANKVEDGTGIYDAGKLTPESRDMLTKLARTEPYYQRNRAHLCSFFLKGECTRGDGCPYRHALPTESDSSVKQNIKDRYNGNNDPVAMKMLNRSRAGHGGSLAAPNDKSVTTLFVTGIEPEITQDDLKGFFYVFGDIKSVIVAHKTKCAFINFMTRTSAELAAEKVAEIGLNLKGHALKVVWARPKPQGKSEQKPAKPIDLNTIQPPAPPSGKEKVKYPSQNPSANVFEMLVINSNQRRPLLISTGFLFFCICFFFWPLKAPNNQVALSNTTYEPLVHHPNLRDPSQPPAWHNTTRVKAAFVILTRNNELDALRKTIQQLEARFNHKFNYPYVFLNDVEFTQEFKDLTSSLTNAETNYGIIPQEHWSYPDWVDVEKADRLRKKMGEDGIIYGDNLSYRHMCRFESGFFYRHPLMADYEYYWRVEPSVEFSCDLDYDPFLYMKENNKKYGWTISLIEFESTIPSLWTTVTSFMKENPEMIPQHNLLDFISNDGGKNYNLCHFWSNFEIADLKFLRSPEYTAFFDYLDRSGGFFYERWGDAPVHSIAVGIFLNKSEVHFFNDVGYKHDPFMHCPVARELQKKCHCSAEDNFDLTPNSCMQRWTDIRSK</sequence>